<evidence type="ECO:0000256" key="2">
    <source>
        <dbReference type="ARBA" id="ARBA00022630"/>
    </source>
</evidence>
<feature type="binding site" evidence="9">
    <location>
        <begin position="267"/>
        <end position="271"/>
    </location>
    <ligand>
        <name>FMN</name>
        <dbReference type="ChEBI" id="CHEBI:58210"/>
    </ligand>
</feature>
<evidence type="ECO:0000256" key="8">
    <source>
        <dbReference type="PIRSR" id="PIRSR000138-1"/>
    </source>
</evidence>
<dbReference type="InterPro" id="IPR013785">
    <property type="entry name" value="Aldolase_TIM"/>
</dbReference>
<feature type="binding site" evidence="9">
    <location>
        <begin position="290"/>
        <end position="291"/>
    </location>
    <ligand>
        <name>FMN</name>
        <dbReference type="ChEBI" id="CHEBI:58210"/>
    </ligand>
</feature>
<dbReference type="PROSITE" id="PS51349">
    <property type="entry name" value="FMN_HYDROXY_ACID_DH_2"/>
    <property type="match status" value="1"/>
</dbReference>
<accession>A0A9D0ZES4</accession>
<evidence type="ECO:0000256" key="5">
    <source>
        <dbReference type="ARBA" id="ARBA00024042"/>
    </source>
</evidence>
<dbReference type="GO" id="GO:0016491">
    <property type="term" value="F:oxidoreductase activity"/>
    <property type="evidence" value="ECO:0007669"/>
    <property type="project" value="UniProtKB-KW"/>
</dbReference>
<sequence>MNYNEMLEKARGLVGPYCKACPVCNGKACGNSMPGPGSKQPGNGAARNYDAWQRVFVNMDTICSNDEPDTTFEFNGHKFDLPIFIAPIGALTMHYGDLYDDFSYNDIIIPASVECGSAAFTGDGVDPEIMKRAAAAMAKVGGMGIPTIKPWNVEAVKEKLDVLNESGIFAAAMDIDGAGLPFLKAMNPNAGSKTVEELREVISYAKMPFIIKGIMTPHAAEKAVEAGAAGIVVSNHGGRVLGQTRETADVLPEIAKAVSGKCTIFVDGGLRNGVDVFKALALGADAVLIGRPFIPAVYAAQEDGVRTLYAKYKAELKDTMTMCGAHSLAEISASMVYAEA</sequence>
<comment type="caution">
    <text evidence="11">The sequence shown here is derived from an EMBL/GenBank/DDBJ whole genome shotgun (WGS) entry which is preliminary data.</text>
</comment>
<dbReference type="SMART" id="SM01240">
    <property type="entry name" value="IMPDH"/>
    <property type="match status" value="1"/>
</dbReference>
<dbReference type="SUPFAM" id="SSF51395">
    <property type="entry name" value="FMN-linked oxidoreductases"/>
    <property type="match status" value="1"/>
</dbReference>
<evidence type="ECO:0000259" key="10">
    <source>
        <dbReference type="PROSITE" id="PS51349"/>
    </source>
</evidence>
<dbReference type="Pfam" id="PF01070">
    <property type="entry name" value="FMN_dh"/>
    <property type="match status" value="2"/>
</dbReference>
<evidence type="ECO:0000256" key="9">
    <source>
        <dbReference type="PIRSR" id="PIRSR000138-2"/>
    </source>
</evidence>
<feature type="active site" description="Proton acceptor" evidence="8">
    <location>
        <position position="236"/>
    </location>
</feature>
<evidence type="ECO:0000256" key="4">
    <source>
        <dbReference type="ARBA" id="ARBA00023002"/>
    </source>
</evidence>
<comment type="catalytic activity">
    <reaction evidence="7">
        <text>(S)-lactate + O2 = pyruvate + H2O2</text>
        <dbReference type="Rhea" id="RHEA:55868"/>
        <dbReference type="ChEBI" id="CHEBI:15361"/>
        <dbReference type="ChEBI" id="CHEBI:15379"/>
        <dbReference type="ChEBI" id="CHEBI:16240"/>
        <dbReference type="ChEBI" id="CHEBI:16651"/>
    </reaction>
    <physiologicalReaction direction="left-to-right" evidence="7">
        <dbReference type="Rhea" id="RHEA:55869"/>
    </physiologicalReaction>
</comment>
<keyword evidence="4" id="KW-0560">Oxidoreductase</keyword>
<evidence type="ECO:0000256" key="6">
    <source>
        <dbReference type="ARBA" id="ARBA00029513"/>
    </source>
</evidence>
<protein>
    <recommendedName>
        <fullName evidence="6">L-lactate oxidase</fullName>
    </recommendedName>
</protein>
<evidence type="ECO:0000313" key="12">
    <source>
        <dbReference type="Proteomes" id="UP000824262"/>
    </source>
</evidence>
<organism evidence="11 12">
    <name type="scientific">Candidatus Scatomorpha intestinavium</name>
    <dbReference type="NCBI Taxonomy" id="2840922"/>
    <lineage>
        <taxon>Bacteria</taxon>
        <taxon>Bacillati</taxon>
        <taxon>Bacillota</taxon>
        <taxon>Clostridia</taxon>
        <taxon>Eubacteriales</taxon>
        <taxon>Candidatus Scatomorpha</taxon>
    </lineage>
</organism>
<reference evidence="11" key="1">
    <citation type="submission" date="2020-10" db="EMBL/GenBank/DDBJ databases">
        <authorList>
            <person name="Gilroy R."/>
        </authorList>
    </citation>
    <scope>NUCLEOTIDE SEQUENCE</scope>
    <source>
        <strain evidence="11">ChiBcolR7-354</strain>
    </source>
</reference>
<evidence type="ECO:0000256" key="3">
    <source>
        <dbReference type="ARBA" id="ARBA00022643"/>
    </source>
</evidence>
<dbReference type="PIRSF" id="PIRSF000138">
    <property type="entry name" value="Al-hdrx_acd_dh"/>
    <property type="match status" value="1"/>
</dbReference>
<reference evidence="11" key="2">
    <citation type="journal article" date="2021" name="PeerJ">
        <title>Extensive microbial diversity within the chicken gut microbiome revealed by metagenomics and culture.</title>
        <authorList>
            <person name="Gilroy R."/>
            <person name="Ravi A."/>
            <person name="Getino M."/>
            <person name="Pursley I."/>
            <person name="Horton D.L."/>
            <person name="Alikhan N.F."/>
            <person name="Baker D."/>
            <person name="Gharbi K."/>
            <person name="Hall N."/>
            <person name="Watson M."/>
            <person name="Adriaenssens E.M."/>
            <person name="Foster-Nyarko E."/>
            <person name="Jarju S."/>
            <person name="Secka A."/>
            <person name="Antonio M."/>
            <person name="Oren A."/>
            <person name="Chaudhuri R.R."/>
            <person name="La Ragione R."/>
            <person name="Hildebrand F."/>
            <person name="Pallen M.J."/>
        </authorList>
    </citation>
    <scope>NUCLEOTIDE SEQUENCE</scope>
    <source>
        <strain evidence="11">ChiBcolR7-354</strain>
    </source>
</reference>
<dbReference type="Proteomes" id="UP000824262">
    <property type="component" value="Unassembled WGS sequence"/>
</dbReference>
<feature type="binding site" evidence="9">
    <location>
        <position position="212"/>
    </location>
    <ligand>
        <name>FMN</name>
        <dbReference type="ChEBI" id="CHEBI:58210"/>
    </ligand>
</feature>
<gene>
    <name evidence="11" type="ORF">IAB77_07605</name>
</gene>
<comment type="cofactor">
    <cofactor evidence="1">
        <name>FMN</name>
        <dbReference type="ChEBI" id="CHEBI:58210"/>
    </cofactor>
</comment>
<dbReference type="CDD" id="cd02809">
    <property type="entry name" value="alpha_hydroxyacid_oxid_FMN"/>
    <property type="match status" value="1"/>
</dbReference>
<feature type="domain" description="FMN hydroxy acid dehydrogenase" evidence="10">
    <location>
        <begin position="42"/>
        <end position="340"/>
    </location>
</feature>
<evidence type="ECO:0000256" key="1">
    <source>
        <dbReference type="ARBA" id="ARBA00001917"/>
    </source>
</evidence>
<feature type="binding site" evidence="9">
    <location>
        <position position="236"/>
    </location>
    <ligand>
        <name>FMN</name>
        <dbReference type="ChEBI" id="CHEBI:58210"/>
    </ligand>
</feature>
<proteinExistence type="inferred from homology"/>
<dbReference type="EMBL" id="DVGA01000077">
    <property type="protein sequence ID" value="HIQ79108.1"/>
    <property type="molecule type" value="Genomic_DNA"/>
</dbReference>
<dbReference type="AlphaFoldDB" id="A0A9D0ZES4"/>
<dbReference type="PANTHER" id="PTHR10578">
    <property type="entry name" value="S -2-HYDROXY-ACID OXIDASE-RELATED"/>
    <property type="match status" value="1"/>
</dbReference>
<dbReference type="GO" id="GO:0010181">
    <property type="term" value="F:FMN binding"/>
    <property type="evidence" value="ECO:0007669"/>
    <property type="project" value="InterPro"/>
</dbReference>
<keyword evidence="2 9" id="KW-0285">Flavoprotein</keyword>
<dbReference type="InterPro" id="IPR012133">
    <property type="entry name" value="Alpha-hydoxy_acid_DH_FMN"/>
</dbReference>
<keyword evidence="3 9" id="KW-0288">FMN</keyword>
<evidence type="ECO:0000313" key="11">
    <source>
        <dbReference type="EMBL" id="HIQ79108.1"/>
    </source>
</evidence>
<comment type="similarity">
    <text evidence="5">Belongs to the FMN-dependent alpha-hydroxy acid dehydrogenase family.</text>
</comment>
<dbReference type="InterPro" id="IPR000262">
    <property type="entry name" value="FMN-dep_DH"/>
</dbReference>
<dbReference type="InterPro" id="IPR037396">
    <property type="entry name" value="FMN_HAD"/>
</dbReference>
<dbReference type="Gene3D" id="3.20.20.70">
    <property type="entry name" value="Aldolase class I"/>
    <property type="match status" value="1"/>
</dbReference>
<evidence type="ECO:0000256" key="7">
    <source>
        <dbReference type="ARBA" id="ARBA00048754"/>
    </source>
</evidence>
<feature type="binding site" evidence="9">
    <location>
        <position position="239"/>
    </location>
    <ligand>
        <name>glyoxylate</name>
        <dbReference type="ChEBI" id="CHEBI:36655"/>
    </ligand>
</feature>
<dbReference type="PANTHER" id="PTHR10578:SF107">
    <property type="entry name" value="2-HYDROXYACID OXIDASE 1"/>
    <property type="match status" value="1"/>
</dbReference>
<feature type="binding site" evidence="9">
    <location>
        <position position="234"/>
    </location>
    <ligand>
        <name>FMN</name>
        <dbReference type="ChEBI" id="CHEBI:58210"/>
    </ligand>
</feature>
<name>A0A9D0ZES4_9FIRM</name>